<evidence type="ECO:0000313" key="9">
    <source>
        <dbReference type="EMBL" id="MCL7025248.1"/>
    </source>
</evidence>
<evidence type="ECO:0000256" key="4">
    <source>
        <dbReference type="ARBA" id="ARBA00023125"/>
    </source>
</evidence>
<dbReference type="Pfam" id="PF02042">
    <property type="entry name" value="RWP-RK"/>
    <property type="match status" value="1"/>
</dbReference>
<comment type="caution">
    <text evidence="9">The sequence shown here is derived from an EMBL/GenBank/DDBJ whole genome shotgun (WGS) entry which is preliminary data.</text>
</comment>
<name>A0AA41V5C4_PAPNU</name>
<dbReference type="PROSITE" id="PS51519">
    <property type="entry name" value="RWP_RK"/>
    <property type="match status" value="1"/>
</dbReference>
<accession>A0AA41V5C4</accession>
<evidence type="ECO:0000259" key="8">
    <source>
        <dbReference type="PROSITE" id="PS51519"/>
    </source>
</evidence>
<protein>
    <recommendedName>
        <fullName evidence="8">RWP-RK domain-containing protein</fullName>
    </recommendedName>
</protein>
<organism evidence="9 10">
    <name type="scientific">Papaver nudicaule</name>
    <name type="common">Iceland poppy</name>
    <dbReference type="NCBI Taxonomy" id="74823"/>
    <lineage>
        <taxon>Eukaryota</taxon>
        <taxon>Viridiplantae</taxon>
        <taxon>Streptophyta</taxon>
        <taxon>Embryophyta</taxon>
        <taxon>Tracheophyta</taxon>
        <taxon>Spermatophyta</taxon>
        <taxon>Magnoliopsida</taxon>
        <taxon>Ranunculales</taxon>
        <taxon>Papaveraceae</taxon>
        <taxon>Papaveroideae</taxon>
        <taxon>Papaver</taxon>
    </lineage>
</organism>
<keyword evidence="2" id="KW-0805">Transcription regulation</keyword>
<proteinExistence type="predicted"/>
<keyword evidence="5" id="KW-0804">Transcription</keyword>
<gene>
    <name evidence="9" type="ORF">MKW94_002758</name>
</gene>
<evidence type="ECO:0000256" key="2">
    <source>
        <dbReference type="ARBA" id="ARBA00023015"/>
    </source>
</evidence>
<evidence type="ECO:0000256" key="1">
    <source>
        <dbReference type="ARBA" id="ARBA00004049"/>
    </source>
</evidence>
<sequence>MPDSPNVDENPLYVDGYLLNFEDMEAPTLDFDDSAMSGTGQDEMVDNTLQQDENDSDIDDFTTQGSDNDRDHNYPNVNSTDGVEGGNPEYAGGMGNEVESANVAAVPLPVWPPVLTPFNCTYCHVLREIIHENGTVSMKLEIHGRIGVICHAIQEKRTRVIDGTPVVNQEMVDFTTHSMESVKQFLTQYCHDRAREGFVLWEDPLSVYYNALCSGLDWLNNSDSTYQAEEANPTHHTQAEEANRTPANTNEARAPRTDLASQREKVKGLTVRDLTKCFHLRVVDAAKQLKICSTVLKKKSRTFGIKRWPNRQIKSRTKRITRLENSLREGNGNGNAISQIEALRRELAEIYTINGMMMMAQD</sequence>
<comment type="function">
    <text evidence="1">Putative transcription factor.</text>
</comment>
<dbReference type="GO" id="GO:0003700">
    <property type="term" value="F:DNA-binding transcription factor activity"/>
    <property type="evidence" value="ECO:0007669"/>
    <property type="project" value="InterPro"/>
</dbReference>
<keyword evidence="6" id="KW-0539">Nucleus</keyword>
<keyword evidence="3" id="KW-0175">Coiled coil</keyword>
<feature type="region of interest" description="Disordered" evidence="7">
    <location>
        <begin position="227"/>
        <end position="261"/>
    </location>
</feature>
<evidence type="ECO:0000256" key="6">
    <source>
        <dbReference type="ARBA" id="ARBA00023242"/>
    </source>
</evidence>
<keyword evidence="10" id="KW-1185">Reference proteome</keyword>
<evidence type="ECO:0000256" key="3">
    <source>
        <dbReference type="ARBA" id="ARBA00023054"/>
    </source>
</evidence>
<feature type="region of interest" description="Disordered" evidence="7">
    <location>
        <begin position="29"/>
        <end position="95"/>
    </location>
</feature>
<keyword evidence="4" id="KW-0238">DNA-binding</keyword>
<evidence type="ECO:0000313" key="10">
    <source>
        <dbReference type="Proteomes" id="UP001177140"/>
    </source>
</evidence>
<dbReference type="EMBL" id="JAJJMA010043158">
    <property type="protein sequence ID" value="MCL7025248.1"/>
    <property type="molecule type" value="Genomic_DNA"/>
</dbReference>
<dbReference type="Proteomes" id="UP001177140">
    <property type="component" value="Unassembled WGS sequence"/>
</dbReference>
<reference evidence="9" key="1">
    <citation type="submission" date="2022-03" db="EMBL/GenBank/DDBJ databases">
        <title>A functionally conserved STORR gene fusion in Papaver species that diverged 16.8 million years ago.</title>
        <authorList>
            <person name="Catania T."/>
        </authorList>
    </citation>
    <scope>NUCLEOTIDE SEQUENCE</scope>
    <source>
        <strain evidence="9">S-191538</strain>
    </source>
</reference>
<feature type="domain" description="RWP-RK" evidence="8">
    <location>
        <begin position="247"/>
        <end position="336"/>
    </location>
</feature>
<dbReference type="PANTHER" id="PTHR46373:SF5">
    <property type="entry name" value="RWP-RK DOMAIN PROTEIN"/>
    <property type="match status" value="1"/>
</dbReference>
<dbReference type="InterPro" id="IPR003035">
    <property type="entry name" value="RWP-RK_dom"/>
</dbReference>
<dbReference type="AlphaFoldDB" id="A0AA41V5C4"/>
<dbReference type="PANTHER" id="PTHR46373">
    <property type="entry name" value="PROTEIN RKD4"/>
    <property type="match status" value="1"/>
</dbReference>
<evidence type="ECO:0000256" key="5">
    <source>
        <dbReference type="ARBA" id="ARBA00023163"/>
    </source>
</evidence>
<evidence type="ECO:0000256" key="7">
    <source>
        <dbReference type="SAM" id="MobiDB-lite"/>
    </source>
</evidence>
<dbReference type="GO" id="GO:0003677">
    <property type="term" value="F:DNA binding"/>
    <property type="evidence" value="ECO:0007669"/>
    <property type="project" value="UniProtKB-KW"/>
</dbReference>
<dbReference type="InterPro" id="IPR044607">
    <property type="entry name" value="RKD-like"/>
</dbReference>